<dbReference type="EC" id="2.7.4.1" evidence="5"/>
<dbReference type="PANTHER" id="PTHR30218">
    <property type="entry name" value="POLYPHOSPHATE KINASE"/>
    <property type="match status" value="1"/>
</dbReference>
<protein>
    <submittedName>
        <fullName evidence="5">Polyphosphate kinase</fullName>
        <ecNumber evidence="5">2.7.4.1</ecNumber>
    </submittedName>
</protein>
<reference evidence="5" key="2">
    <citation type="journal article" date="2011" name="Microb. Ecol.">
        <title>Taxonomic and Functional Metagenomic Profiling of the Microbial Community in the Anoxic Sediment of a Sub-saline Shallow Lake (Laguna de Carrizo, Central Spain).</title>
        <authorList>
            <person name="Ferrer M."/>
            <person name="Guazzaroni M.E."/>
            <person name="Richter M."/>
            <person name="Garcia-Salamanca A."/>
            <person name="Yarza P."/>
            <person name="Suarez-Suarez A."/>
            <person name="Solano J."/>
            <person name="Alcaide M."/>
            <person name="van Dillewijn P."/>
            <person name="Molina-Henares M.A."/>
            <person name="Lopez-Cortes N."/>
            <person name="Al-Ramahi Y."/>
            <person name="Guerrero C."/>
            <person name="Acosta A."/>
            <person name="de Eugenio L.I."/>
            <person name="Martinez V."/>
            <person name="Marques S."/>
            <person name="Rojo F."/>
            <person name="Santero E."/>
            <person name="Genilloud O."/>
            <person name="Perez-Perez J."/>
            <person name="Rossello-Mora R."/>
            <person name="Ramos J.L."/>
        </authorList>
    </citation>
    <scope>NUCLEOTIDE SEQUENCE</scope>
</reference>
<dbReference type="NCBIfam" id="TIGR03705">
    <property type="entry name" value="poly_P_kin"/>
    <property type="match status" value="1"/>
</dbReference>
<accession>D9PK09</accession>
<dbReference type="SUPFAM" id="SSF143724">
    <property type="entry name" value="PHP14-like"/>
    <property type="match status" value="1"/>
</dbReference>
<gene>
    <name evidence="5" type="primary">ppk</name>
    <name evidence="5" type="ORF">LDC_1872</name>
</gene>
<proteinExistence type="predicted"/>
<feature type="domain" description="Polyphosphate kinase middle" evidence="2">
    <location>
        <begin position="2"/>
        <end position="95"/>
    </location>
</feature>
<dbReference type="Gene3D" id="3.30.870.10">
    <property type="entry name" value="Endonuclease Chain A"/>
    <property type="match status" value="2"/>
</dbReference>
<dbReference type="InterPro" id="IPR024953">
    <property type="entry name" value="PP_kinase_middle"/>
</dbReference>
<evidence type="ECO:0000313" key="5">
    <source>
        <dbReference type="EMBL" id="EFK96107.1"/>
    </source>
</evidence>
<feature type="domain" description="Polyphosphate kinase C-terminal" evidence="4">
    <location>
        <begin position="123"/>
        <end position="287"/>
    </location>
</feature>
<evidence type="ECO:0000256" key="1">
    <source>
        <dbReference type="SAM" id="MobiDB-lite"/>
    </source>
</evidence>
<dbReference type="GO" id="GO:0006799">
    <property type="term" value="P:polyphosphate biosynthetic process"/>
    <property type="evidence" value="ECO:0007669"/>
    <property type="project" value="InterPro"/>
</dbReference>
<feature type="compositionally biased region" description="Basic and acidic residues" evidence="1">
    <location>
        <begin position="468"/>
        <end position="481"/>
    </location>
</feature>
<keyword evidence="5" id="KW-0418">Kinase</keyword>
<dbReference type="InterPro" id="IPR041108">
    <property type="entry name" value="PP_kinase_C_1"/>
</dbReference>
<keyword evidence="5" id="KW-0808">Transferase</keyword>
<evidence type="ECO:0000259" key="2">
    <source>
        <dbReference type="Pfam" id="PF02503"/>
    </source>
</evidence>
<sequence length="499" mass="55255">MHLDLFFPGEAVQEATAFRITRNADMAVREDLAGDLLSQMRRVLTQRRESACVRLEIQSGASPECMRFLKSRFGVVARDIYETQEPLALASFFTLGVASGDDTLRAKAWPPCASPLAPPNASMFTLLAARDLLLLHPFESFEPVQRLVQQAADDPDVLAIKQILYRTGPNSPIVAALARAAEHGKQVTVIVELKARFDEARNIGWAEALEQAGVQVIYGIKGLKTHAKLCLIIRREATGIRRYLHAGTGNYNETTARLYTDVSLMTSNPDMAADASLFFNTITGYSQPAKYRKLEAAPIGLRDRLLELIGAETARAAEGQPARIMAKINALADPRLIEALYAASKAGVRVDLNVRGVCCLRPGVTGLSETIRVVSIVDRFLEHSRVFYFHGGGERKVFISSADWMPRNLDKRIELLVPVESPDCRDRLIELLKTDMADTVKGRWLQPDGSYGRQKASGRKAVRSQEVLYRESSRRETEAARARTPVFEPHRPPSSGGRS</sequence>
<dbReference type="InterPro" id="IPR036830">
    <property type="entry name" value="PP_kinase_middle_dom_sf"/>
</dbReference>
<dbReference type="EMBL" id="ADZX01000570">
    <property type="protein sequence ID" value="EFK96107.1"/>
    <property type="molecule type" value="Genomic_DNA"/>
</dbReference>
<dbReference type="Gene3D" id="3.30.1840.10">
    <property type="entry name" value="Polyphosphate kinase middle domain"/>
    <property type="match status" value="1"/>
</dbReference>
<name>D9PK09_9ZZZZ</name>
<feature type="domain" description="Polyphosphate kinase C-terminal" evidence="3">
    <location>
        <begin position="296"/>
        <end position="465"/>
    </location>
</feature>
<dbReference type="InterPro" id="IPR025200">
    <property type="entry name" value="PPK_C_dom2"/>
</dbReference>
<dbReference type="InterPro" id="IPR003414">
    <property type="entry name" value="PP_kinase"/>
</dbReference>
<dbReference type="CDD" id="cd09168">
    <property type="entry name" value="PLDc_PaPPK1_C2_like"/>
    <property type="match status" value="1"/>
</dbReference>
<dbReference type="CDD" id="cd09165">
    <property type="entry name" value="PLDc_PaPPK1_C1_like"/>
    <property type="match status" value="1"/>
</dbReference>
<dbReference type="Pfam" id="PF13090">
    <property type="entry name" value="PP_kinase_C"/>
    <property type="match status" value="1"/>
</dbReference>
<dbReference type="GO" id="GO:0009358">
    <property type="term" value="C:polyphosphate kinase complex"/>
    <property type="evidence" value="ECO:0007669"/>
    <property type="project" value="InterPro"/>
</dbReference>
<reference evidence="5" key="1">
    <citation type="submission" date="2010-07" db="EMBL/GenBank/DDBJ databases">
        <authorList>
            <consortium name="CONSOLIDER consortium CSD2007-00005"/>
            <person name="Guazzaroni M.-E."/>
            <person name="Richter M."/>
            <person name="Garcia-Salamanca A."/>
            <person name="Yarza P."/>
            <person name="Ferrer M."/>
        </authorList>
    </citation>
    <scope>NUCLEOTIDE SEQUENCE</scope>
</reference>
<evidence type="ECO:0000259" key="4">
    <source>
        <dbReference type="Pfam" id="PF17941"/>
    </source>
</evidence>
<dbReference type="Pfam" id="PF17941">
    <property type="entry name" value="PP_kinase_C_1"/>
    <property type="match status" value="1"/>
</dbReference>
<dbReference type="AlphaFoldDB" id="D9PK09"/>
<feature type="region of interest" description="Disordered" evidence="1">
    <location>
        <begin position="447"/>
        <end position="499"/>
    </location>
</feature>
<dbReference type="Pfam" id="PF02503">
    <property type="entry name" value="PP_kinase"/>
    <property type="match status" value="1"/>
</dbReference>
<organism evidence="5">
    <name type="scientific">sediment metagenome</name>
    <dbReference type="NCBI Taxonomy" id="749907"/>
    <lineage>
        <taxon>unclassified sequences</taxon>
        <taxon>metagenomes</taxon>
        <taxon>ecological metagenomes</taxon>
    </lineage>
</organism>
<evidence type="ECO:0000259" key="3">
    <source>
        <dbReference type="Pfam" id="PF13090"/>
    </source>
</evidence>
<dbReference type="PANTHER" id="PTHR30218:SF0">
    <property type="entry name" value="POLYPHOSPHATE KINASE"/>
    <property type="match status" value="1"/>
</dbReference>
<comment type="caution">
    <text evidence="5">The sequence shown here is derived from an EMBL/GenBank/DDBJ whole genome shotgun (WGS) entry which is preliminary data.</text>
</comment>
<dbReference type="GO" id="GO:0008976">
    <property type="term" value="F:polyphosphate kinase activity"/>
    <property type="evidence" value="ECO:0007669"/>
    <property type="project" value="UniProtKB-EC"/>
</dbReference>
<dbReference type="SUPFAM" id="SSF56024">
    <property type="entry name" value="Phospholipase D/nuclease"/>
    <property type="match status" value="2"/>
</dbReference>